<protein>
    <submittedName>
        <fullName evidence="2">Na+-transporting malonate decarboxylase, carboxybiotin decarboxylase subunit, madB</fullName>
    </submittedName>
</protein>
<dbReference type="AlphaFoldDB" id="A0A5P8M3T0"/>
<organism evidence="2 3">
    <name type="scientific">Schleiferilactobacillus harbinensis</name>
    <dbReference type="NCBI Taxonomy" id="304207"/>
    <lineage>
        <taxon>Bacteria</taxon>
        <taxon>Bacillati</taxon>
        <taxon>Bacillota</taxon>
        <taxon>Bacilli</taxon>
        <taxon>Lactobacillales</taxon>
        <taxon>Lactobacillaceae</taxon>
        <taxon>Schleiferilactobacillus</taxon>
    </lineage>
</organism>
<feature type="transmembrane region" description="Helical" evidence="1">
    <location>
        <begin position="6"/>
        <end position="27"/>
    </location>
</feature>
<keyword evidence="1" id="KW-1133">Transmembrane helix</keyword>
<keyword evidence="1" id="KW-0812">Transmembrane</keyword>
<dbReference type="EMBL" id="CP045143">
    <property type="protein sequence ID" value="QFR23129.1"/>
    <property type="molecule type" value="Genomic_DNA"/>
</dbReference>
<evidence type="ECO:0000313" key="2">
    <source>
        <dbReference type="EMBL" id="QFR23129.1"/>
    </source>
</evidence>
<gene>
    <name evidence="2" type="ORF">D1010_06760</name>
</gene>
<evidence type="ECO:0000313" key="3">
    <source>
        <dbReference type="Proteomes" id="UP000326779"/>
    </source>
</evidence>
<feature type="transmembrane region" description="Helical" evidence="1">
    <location>
        <begin position="63"/>
        <end position="82"/>
    </location>
</feature>
<dbReference type="RefSeq" id="WP_152260553.1">
    <property type="nucleotide sequence ID" value="NZ_CP045143.1"/>
</dbReference>
<evidence type="ECO:0000256" key="1">
    <source>
        <dbReference type="SAM" id="Phobius"/>
    </source>
</evidence>
<dbReference type="Proteomes" id="UP000326779">
    <property type="component" value="Chromosome"/>
</dbReference>
<sequence length="90" mass="9421">MLNPLIIGHIIFGLASFAGALLLAAGFKDTFHTLTKLQQFGIILTVTGLFATLAFAMGANGNWLATIVFVLIGAAALGLLVWPGHQASRN</sequence>
<reference evidence="2 3" key="1">
    <citation type="submission" date="2019-10" db="EMBL/GenBank/DDBJ databases">
        <title>The completed genome of Lactobacillus harbinensis M1.</title>
        <authorList>
            <person name="Zheng Y."/>
        </authorList>
    </citation>
    <scope>NUCLEOTIDE SEQUENCE [LARGE SCALE GENOMIC DNA]</scope>
    <source>
        <strain evidence="2 3">M1</strain>
    </source>
</reference>
<name>A0A5P8M3T0_9LACO</name>
<proteinExistence type="predicted"/>
<dbReference type="KEGG" id="lhb:D1010_06760"/>
<accession>A0A5P8M3T0</accession>
<keyword evidence="1" id="KW-0472">Membrane</keyword>
<feature type="transmembrane region" description="Helical" evidence="1">
    <location>
        <begin position="39"/>
        <end position="57"/>
    </location>
</feature>